<gene>
    <name evidence="2" type="ORF">POCTA_138.1.T2300005</name>
</gene>
<evidence type="ECO:0000313" key="3">
    <source>
        <dbReference type="Proteomes" id="UP000683925"/>
    </source>
</evidence>
<keyword evidence="1" id="KW-0812">Transmembrane</keyword>
<keyword evidence="1" id="KW-1133">Transmembrane helix</keyword>
<dbReference type="EMBL" id="CAJJDP010000234">
    <property type="protein sequence ID" value="CAD8215337.1"/>
    <property type="molecule type" value="Genomic_DNA"/>
</dbReference>
<evidence type="ECO:0000313" key="2">
    <source>
        <dbReference type="EMBL" id="CAD8215337.1"/>
    </source>
</evidence>
<protein>
    <submittedName>
        <fullName evidence="2">Uncharacterized protein</fullName>
    </submittedName>
</protein>
<keyword evidence="3" id="KW-1185">Reference proteome</keyword>
<sequence>MPKSFFQIFCLKILILIYFIWQQFSLQFEVFKTYSQKLLDLAIINLKKWTLIWEELDQLVGQRRWYIMQVMPKIKIQL</sequence>
<comment type="caution">
    <text evidence="2">The sequence shown here is derived from an EMBL/GenBank/DDBJ whole genome shotgun (WGS) entry which is preliminary data.</text>
</comment>
<organism evidence="2 3">
    <name type="scientific">Paramecium octaurelia</name>
    <dbReference type="NCBI Taxonomy" id="43137"/>
    <lineage>
        <taxon>Eukaryota</taxon>
        <taxon>Sar</taxon>
        <taxon>Alveolata</taxon>
        <taxon>Ciliophora</taxon>
        <taxon>Intramacronucleata</taxon>
        <taxon>Oligohymenophorea</taxon>
        <taxon>Peniculida</taxon>
        <taxon>Parameciidae</taxon>
        <taxon>Paramecium</taxon>
    </lineage>
</organism>
<dbReference type="AlphaFoldDB" id="A0A8S1YQD6"/>
<evidence type="ECO:0000256" key="1">
    <source>
        <dbReference type="SAM" id="Phobius"/>
    </source>
</evidence>
<dbReference type="Proteomes" id="UP000683925">
    <property type="component" value="Unassembled WGS sequence"/>
</dbReference>
<proteinExistence type="predicted"/>
<accession>A0A8S1YQD6</accession>
<feature type="transmembrane region" description="Helical" evidence="1">
    <location>
        <begin position="6"/>
        <end position="24"/>
    </location>
</feature>
<keyword evidence="1" id="KW-0472">Membrane</keyword>
<reference evidence="2" key="1">
    <citation type="submission" date="2021-01" db="EMBL/GenBank/DDBJ databases">
        <authorList>
            <consortium name="Genoscope - CEA"/>
            <person name="William W."/>
        </authorList>
    </citation>
    <scope>NUCLEOTIDE SEQUENCE</scope>
</reference>
<name>A0A8S1YQD6_PAROT</name>